<dbReference type="Proteomes" id="UP000276133">
    <property type="component" value="Unassembled WGS sequence"/>
</dbReference>
<accession>A0A3M7SCB6</accession>
<proteinExistence type="predicted"/>
<organism evidence="1 2">
    <name type="scientific">Brachionus plicatilis</name>
    <name type="common">Marine rotifer</name>
    <name type="synonym">Brachionus muelleri</name>
    <dbReference type="NCBI Taxonomy" id="10195"/>
    <lineage>
        <taxon>Eukaryota</taxon>
        <taxon>Metazoa</taxon>
        <taxon>Spiralia</taxon>
        <taxon>Gnathifera</taxon>
        <taxon>Rotifera</taxon>
        <taxon>Eurotatoria</taxon>
        <taxon>Monogononta</taxon>
        <taxon>Pseudotrocha</taxon>
        <taxon>Ploima</taxon>
        <taxon>Brachionidae</taxon>
        <taxon>Brachionus</taxon>
    </lineage>
</organism>
<protein>
    <submittedName>
        <fullName evidence="1">Uncharacterized protein</fullName>
    </submittedName>
</protein>
<dbReference type="AlphaFoldDB" id="A0A3M7SCB6"/>
<keyword evidence="2" id="KW-1185">Reference proteome</keyword>
<comment type="caution">
    <text evidence="1">The sequence shown here is derived from an EMBL/GenBank/DDBJ whole genome shotgun (WGS) entry which is preliminary data.</text>
</comment>
<evidence type="ECO:0000313" key="1">
    <source>
        <dbReference type="EMBL" id="RNA33431.1"/>
    </source>
</evidence>
<sequence>MVPFDRSPGEQHSAIYTKWFVLILPPDILWCMVQNCILVCSAAYLNQGIRLKVENLFEFNTRSLANYKKISINSGLFS</sequence>
<name>A0A3M7SCB6_BRAPC</name>
<dbReference type="EMBL" id="REGN01001638">
    <property type="protein sequence ID" value="RNA33431.1"/>
    <property type="molecule type" value="Genomic_DNA"/>
</dbReference>
<reference evidence="1 2" key="1">
    <citation type="journal article" date="2018" name="Sci. Rep.">
        <title>Genomic signatures of local adaptation to the degree of environmental predictability in rotifers.</title>
        <authorList>
            <person name="Franch-Gras L."/>
            <person name="Hahn C."/>
            <person name="Garcia-Roger E.M."/>
            <person name="Carmona M.J."/>
            <person name="Serra M."/>
            <person name="Gomez A."/>
        </authorList>
    </citation>
    <scope>NUCLEOTIDE SEQUENCE [LARGE SCALE GENOMIC DNA]</scope>
    <source>
        <strain evidence="1">HYR1</strain>
    </source>
</reference>
<evidence type="ECO:0000313" key="2">
    <source>
        <dbReference type="Proteomes" id="UP000276133"/>
    </source>
</evidence>
<gene>
    <name evidence="1" type="ORF">BpHYR1_049407</name>
</gene>